<dbReference type="RefSeq" id="WP_129343212.1">
    <property type="nucleotide sequence ID" value="NZ_JACIDD010000003.1"/>
</dbReference>
<gene>
    <name evidence="1" type="ORF">EO081_15645</name>
</gene>
<protein>
    <submittedName>
        <fullName evidence="1">DUF2490 domain-containing protein</fullName>
    </submittedName>
</protein>
<reference evidence="1 2" key="1">
    <citation type="submission" date="2019-01" db="EMBL/GenBank/DDBJ databases">
        <title>Sphingomonas mucosissima sp. nov. and Sphingomonas desiccabilis sp. nov., from biological soil crusts in the Colorado Plateau, USA.</title>
        <authorList>
            <person name="Zhu D."/>
        </authorList>
    </citation>
    <scope>NUCLEOTIDE SEQUENCE [LARGE SCALE GENOMIC DNA]</scope>
    <source>
        <strain evidence="1 2">CP1D</strain>
    </source>
</reference>
<organism evidence="1 2">
    <name type="scientific">Sphingomonas desiccabilis</name>
    <dbReference type="NCBI Taxonomy" id="429134"/>
    <lineage>
        <taxon>Bacteria</taxon>
        <taxon>Pseudomonadati</taxon>
        <taxon>Pseudomonadota</taxon>
        <taxon>Alphaproteobacteria</taxon>
        <taxon>Sphingomonadales</taxon>
        <taxon>Sphingomonadaceae</taxon>
        <taxon>Sphingomonas</taxon>
    </lineage>
</organism>
<proteinExistence type="predicted"/>
<dbReference type="EMBL" id="SDPT01000003">
    <property type="protein sequence ID" value="RXZ30591.1"/>
    <property type="molecule type" value="Genomic_DNA"/>
</dbReference>
<dbReference type="Proteomes" id="UP000292347">
    <property type="component" value="Unassembled WGS sequence"/>
</dbReference>
<keyword evidence="2" id="KW-1185">Reference proteome</keyword>
<dbReference type="OrthoDB" id="5381041at2"/>
<name>A0A4V1QNU0_9SPHN</name>
<dbReference type="Pfam" id="PF10677">
    <property type="entry name" value="DUF2490"/>
    <property type="match status" value="1"/>
</dbReference>
<accession>A0A4V1QNU0</accession>
<evidence type="ECO:0000313" key="2">
    <source>
        <dbReference type="Proteomes" id="UP000292347"/>
    </source>
</evidence>
<comment type="caution">
    <text evidence="1">The sequence shown here is derived from an EMBL/GenBank/DDBJ whole genome shotgun (WGS) entry which is preliminary data.</text>
</comment>
<dbReference type="AlphaFoldDB" id="A0A4V1QNU0"/>
<dbReference type="InterPro" id="IPR019619">
    <property type="entry name" value="DUF2490"/>
</dbReference>
<sequence length="227" mass="24740">MRTLLACATAVAAISSTPALAQTTQDEQLWINVTLTGSAKDDLLYFVEAQPRLMEGLSEMRQALLRGAIGWRVSDRVSIYQGYAYVAQPVEGPAPDRDEHRSFQQLSWTLVPGATEVSARTRFEQRWVDGFSDAGLRVRQMARLETPIAGGKKPLKALLSAEAMFALNDTDWGARGGFDQLRSFVGVEVPLKGKSTVEAGYLNQLVNRTGGATAVNHVASVSLFVRP</sequence>
<evidence type="ECO:0000313" key="1">
    <source>
        <dbReference type="EMBL" id="RXZ30591.1"/>
    </source>
</evidence>